<keyword evidence="4" id="KW-1185">Reference proteome</keyword>
<dbReference type="InterPro" id="IPR036282">
    <property type="entry name" value="Glutathione-S-Trfase_C_sf"/>
</dbReference>
<dbReference type="InterPro" id="IPR010987">
    <property type="entry name" value="Glutathione-S-Trfase_C-like"/>
</dbReference>
<dbReference type="CDD" id="cd03196">
    <property type="entry name" value="GST_C_5"/>
    <property type="match status" value="1"/>
</dbReference>
<accession>A0ABU2ZWE8</accession>
<dbReference type="PANTHER" id="PTHR43968:SF6">
    <property type="entry name" value="GLUTATHIONE S-TRANSFERASE OMEGA"/>
    <property type="match status" value="1"/>
</dbReference>
<dbReference type="InterPro" id="IPR050983">
    <property type="entry name" value="GST_Omega/HSP26"/>
</dbReference>
<dbReference type="RefSeq" id="WP_311576093.1">
    <property type="nucleotide sequence ID" value="NZ_JAVRIF010000001.1"/>
</dbReference>
<dbReference type="Proteomes" id="UP001266357">
    <property type="component" value="Unassembled WGS sequence"/>
</dbReference>
<reference evidence="3 4" key="1">
    <citation type="submission" date="2023-09" db="EMBL/GenBank/DDBJ databases">
        <authorList>
            <person name="Rey-Velasco X."/>
        </authorList>
    </citation>
    <scope>NUCLEOTIDE SEQUENCE [LARGE SCALE GENOMIC DNA]</scope>
    <source>
        <strain evidence="3 4">W431</strain>
    </source>
</reference>
<evidence type="ECO:0000259" key="1">
    <source>
        <dbReference type="PROSITE" id="PS50404"/>
    </source>
</evidence>
<dbReference type="Gene3D" id="1.20.1050.10">
    <property type="match status" value="1"/>
</dbReference>
<dbReference type="PROSITE" id="PS50405">
    <property type="entry name" value="GST_CTER"/>
    <property type="match status" value="1"/>
</dbReference>
<dbReference type="SUPFAM" id="SSF52833">
    <property type="entry name" value="Thioredoxin-like"/>
    <property type="match status" value="1"/>
</dbReference>
<protein>
    <submittedName>
        <fullName evidence="3">Glutathione S-transferase</fullName>
    </submittedName>
</protein>
<dbReference type="EMBL" id="JAVRIF010000001">
    <property type="protein sequence ID" value="MDT0602239.1"/>
    <property type="molecule type" value="Genomic_DNA"/>
</dbReference>
<evidence type="ECO:0000313" key="3">
    <source>
        <dbReference type="EMBL" id="MDT0602239.1"/>
    </source>
</evidence>
<gene>
    <name evidence="3" type="ORF">RM573_01365</name>
</gene>
<dbReference type="SUPFAM" id="SSF47616">
    <property type="entry name" value="GST C-terminal domain-like"/>
    <property type="match status" value="1"/>
</dbReference>
<dbReference type="PROSITE" id="PS50404">
    <property type="entry name" value="GST_NTER"/>
    <property type="match status" value="1"/>
</dbReference>
<evidence type="ECO:0000313" key="4">
    <source>
        <dbReference type="Proteomes" id="UP001266357"/>
    </source>
</evidence>
<organism evidence="3 4">
    <name type="scientific">Thalassotalea castellviae</name>
    <dbReference type="NCBI Taxonomy" id="3075612"/>
    <lineage>
        <taxon>Bacteria</taxon>
        <taxon>Pseudomonadati</taxon>
        <taxon>Pseudomonadota</taxon>
        <taxon>Gammaproteobacteria</taxon>
        <taxon>Alteromonadales</taxon>
        <taxon>Colwelliaceae</taxon>
        <taxon>Thalassotalea</taxon>
    </lineage>
</organism>
<dbReference type="InterPro" id="IPR036249">
    <property type="entry name" value="Thioredoxin-like_sf"/>
</dbReference>
<evidence type="ECO:0000259" key="2">
    <source>
        <dbReference type="PROSITE" id="PS50405"/>
    </source>
</evidence>
<dbReference type="PANTHER" id="PTHR43968">
    <property type="match status" value="1"/>
</dbReference>
<dbReference type="InterPro" id="IPR004045">
    <property type="entry name" value="Glutathione_S-Trfase_N"/>
</dbReference>
<comment type="caution">
    <text evidence="3">The sequence shown here is derived from an EMBL/GenBank/DDBJ whole genome shotgun (WGS) entry which is preliminary data.</text>
</comment>
<name>A0ABU2ZWE8_9GAMM</name>
<feature type="domain" description="GST N-terminal" evidence="1">
    <location>
        <begin position="6"/>
        <end position="85"/>
    </location>
</feature>
<sequence>MNDISQLPILYSLRHCPFAMRARLALFKAKRTVVLRDIVLSNKPQEMLDASPKATVPVLVLSDGTVIEESLDIMLWAFQHQDPADFLHKNESDGHICKNKEMMALISTFDVQFKACLENYKCAKRYHEANLIECRQACEVYLLQLEQRLTEHQFLISNHESLADIALLPFIRQFARIERQWYLQAPYPKVREWLNKYLQSALFTKVMAKHPLWQKNQAPLIFSQR</sequence>
<dbReference type="Pfam" id="PF13417">
    <property type="entry name" value="GST_N_3"/>
    <property type="match status" value="1"/>
</dbReference>
<dbReference type="Pfam" id="PF13410">
    <property type="entry name" value="GST_C_2"/>
    <property type="match status" value="1"/>
</dbReference>
<feature type="domain" description="GST C-terminal" evidence="2">
    <location>
        <begin position="65"/>
        <end position="220"/>
    </location>
</feature>
<dbReference type="Gene3D" id="3.40.30.10">
    <property type="entry name" value="Glutaredoxin"/>
    <property type="match status" value="1"/>
</dbReference>
<proteinExistence type="predicted"/>